<evidence type="ECO:0000313" key="2">
    <source>
        <dbReference type="EMBL" id="GAG30646.1"/>
    </source>
</evidence>
<reference evidence="2" key="1">
    <citation type="journal article" date="2014" name="Front. Microbiol.">
        <title>High frequency of phylogenetically diverse reductive dehalogenase-homologous genes in deep subseafloor sedimentary metagenomes.</title>
        <authorList>
            <person name="Kawai M."/>
            <person name="Futagami T."/>
            <person name="Toyoda A."/>
            <person name="Takaki Y."/>
            <person name="Nishi S."/>
            <person name="Hori S."/>
            <person name="Arai W."/>
            <person name="Tsubouchi T."/>
            <person name="Morono Y."/>
            <person name="Uchiyama I."/>
            <person name="Ito T."/>
            <person name="Fujiyama A."/>
            <person name="Inagaki F."/>
            <person name="Takami H."/>
        </authorList>
    </citation>
    <scope>NUCLEOTIDE SEQUENCE</scope>
    <source>
        <strain evidence="2">Expedition CK06-06</strain>
    </source>
</reference>
<proteinExistence type="predicted"/>
<accession>X0Y163</accession>
<comment type="caution">
    <text evidence="2">The sequence shown here is derived from an EMBL/GenBank/DDBJ whole genome shotgun (WGS) entry which is preliminary data.</text>
</comment>
<feature type="transmembrane region" description="Helical" evidence="1">
    <location>
        <begin position="30"/>
        <end position="48"/>
    </location>
</feature>
<keyword evidence="1" id="KW-1133">Transmembrane helix</keyword>
<sequence>AILGGILLDYIAAGVDFEIAARPGWMLPDAVKYASAVVLLAVLTFAILSKGKQTE</sequence>
<organism evidence="2">
    <name type="scientific">marine sediment metagenome</name>
    <dbReference type="NCBI Taxonomy" id="412755"/>
    <lineage>
        <taxon>unclassified sequences</taxon>
        <taxon>metagenomes</taxon>
        <taxon>ecological metagenomes</taxon>
    </lineage>
</organism>
<feature type="non-terminal residue" evidence="2">
    <location>
        <position position="1"/>
    </location>
</feature>
<gene>
    <name evidence="2" type="ORF">S01H1_64632</name>
</gene>
<keyword evidence="1" id="KW-0812">Transmembrane</keyword>
<dbReference type="AlphaFoldDB" id="X0Y163"/>
<dbReference type="EMBL" id="BARS01042606">
    <property type="protein sequence ID" value="GAG30646.1"/>
    <property type="molecule type" value="Genomic_DNA"/>
</dbReference>
<keyword evidence="1" id="KW-0472">Membrane</keyword>
<name>X0Y163_9ZZZZ</name>
<evidence type="ECO:0000256" key="1">
    <source>
        <dbReference type="SAM" id="Phobius"/>
    </source>
</evidence>
<protein>
    <submittedName>
        <fullName evidence="2">Uncharacterized protein</fullName>
    </submittedName>
</protein>